<reference evidence="2 3" key="1">
    <citation type="submission" date="2016-12" db="EMBL/GenBank/DDBJ databases">
        <title>Domibacillus sp. SAOS 44 whole genome sequencing.</title>
        <authorList>
            <person name="Verma A."/>
            <person name="Krishnamurthi S."/>
        </authorList>
    </citation>
    <scope>NUCLEOTIDE SEQUENCE [LARGE SCALE GENOMIC DNA]</scope>
    <source>
        <strain evidence="2 3">SAOS 44</strain>
    </source>
</reference>
<dbReference type="STRING" id="1714354.BLL40_10505"/>
<keyword evidence="1" id="KW-0472">Membrane</keyword>
<evidence type="ECO:0000313" key="2">
    <source>
        <dbReference type="EMBL" id="OKL36321.1"/>
    </source>
</evidence>
<comment type="caution">
    <text evidence="2">The sequence shown here is derived from an EMBL/GenBank/DDBJ whole genome shotgun (WGS) entry which is preliminary data.</text>
</comment>
<dbReference type="PANTHER" id="PTHR38433">
    <property type="match status" value="1"/>
</dbReference>
<keyword evidence="1" id="KW-1133">Transmembrane helix</keyword>
<evidence type="ECO:0000256" key="1">
    <source>
        <dbReference type="SAM" id="Phobius"/>
    </source>
</evidence>
<organism evidence="2 3">
    <name type="scientific">Domibacillus mangrovi</name>
    <dbReference type="NCBI Taxonomy" id="1714354"/>
    <lineage>
        <taxon>Bacteria</taxon>
        <taxon>Bacillati</taxon>
        <taxon>Bacillota</taxon>
        <taxon>Bacilli</taxon>
        <taxon>Bacillales</taxon>
        <taxon>Bacillaceae</taxon>
        <taxon>Domibacillus</taxon>
    </lineage>
</organism>
<dbReference type="PANTHER" id="PTHR38433:SF1">
    <property type="entry name" value="DUF1641 DOMAIN-CONTAINING PROTEIN"/>
    <property type="match status" value="1"/>
</dbReference>
<accession>A0A1Q5P2D0</accession>
<keyword evidence="1" id="KW-0812">Transmembrane</keyword>
<protein>
    <recommendedName>
        <fullName evidence="4">DUF1641 domain-containing protein</fullName>
    </recommendedName>
</protein>
<dbReference type="EMBL" id="MRWQ01000008">
    <property type="protein sequence ID" value="OKL36321.1"/>
    <property type="molecule type" value="Genomic_DNA"/>
</dbReference>
<dbReference type="InterPro" id="IPR012440">
    <property type="entry name" value="DUF1641"/>
</dbReference>
<name>A0A1Q5P2D0_9BACI</name>
<dbReference type="Proteomes" id="UP000186524">
    <property type="component" value="Unassembled WGS sequence"/>
</dbReference>
<evidence type="ECO:0008006" key="4">
    <source>
        <dbReference type="Google" id="ProtNLM"/>
    </source>
</evidence>
<keyword evidence="3" id="KW-1185">Reference proteome</keyword>
<proteinExistence type="predicted"/>
<feature type="transmembrane region" description="Helical" evidence="1">
    <location>
        <begin position="197"/>
        <end position="216"/>
    </location>
</feature>
<dbReference type="AlphaFoldDB" id="A0A1Q5P2D0"/>
<dbReference type="Pfam" id="PF07849">
    <property type="entry name" value="DUF1641"/>
    <property type="match status" value="1"/>
</dbReference>
<dbReference type="OrthoDB" id="147801at2"/>
<sequence>MAKPITNIQRIELTEEEKRRQDLLEIEQMLAENKEVIKEFFSIVNKMSDRNMLNIVNSLFGQGDRVLDIVVKAADKPETANTIKNLLLMLGMLGTLNVQQLEPVMLKVNNGIARMAQADKEEDDGYVSMVRSLAKPEVKRAIHLLLAFLKGMGENKKELERTTQLPEDQAGTIMQAEEIDRQLASIHEQKQPRRSKGWMVAAAGVSVIGIAMSGKLKK</sequence>
<gene>
    <name evidence="2" type="ORF">BLL40_10505</name>
</gene>
<evidence type="ECO:0000313" key="3">
    <source>
        <dbReference type="Proteomes" id="UP000186524"/>
    </source>
</evidence>